<dbReference type="InterPro" id="IPR012340">
    <property type="entry name" value="NA-bd_OB-fold"/>
</dbReference>
<feature type="compositionally biased region" description="Basic and acidic residues" evidence="9">
    <location>
        <begin position="544"/>
        <end position="561"/>
    </location>
</feature>
<dbReference type="PANTHER" id="PTHR14513:SF0">
    <property type="entry name" value="PROTECTION OF TELOMERES PROTEIN 1"/>
    <property type="match status" value="1"/>
</dbReference>
<keyword evidence="8" id="KW-0539">Nucleus</keyword>
<evidence type="ECO:0000259" key="10">
    <source>
        <dbReference type="SMART" id="SM00976"/>
    </source>
</evidence>
<dbReference type="EMBL" id="PYWC01000106">
    <property type="protein sequence ID" value="PWW72446.1"/>
    <property type="molecule type" value="Genomic_DNA"/>
</dbReference>
<dbReference type="OrthoDB" id="2186770at2759"/>
<dbReference type="InterPro" id="IPR028389">
    <property type="entry name" value="POT1"/>
</dbReference>
<dbReference type="STRING" id="42249.A0A317SGA0"/>
<evidence type="ECO:0000256" key="3">
    <source>
        <dbReference type="ARBA" id="ARBA00008442"/>
    </source>
</evidence>
<evidence type="ECO:0000256" key="4">
    <source>
        <dbReference type="ARBA" id="ARBA00015253"/>
    </source>
</evidence>
<gene>
    <name evidence="11" type="ORF">C7212DRAFT_286625</name>
</gene>
<name>A0A317SGA0_9PEZI</name>
<comment type="caution">
    <text evidence="11">The sequence shown here is derived from an EMBL/GenBank/DDBJ whole genome shotgun (WGS) entry which is preliminary data.</text>
</comment>
<feature type="domain" description="Telomeric single stranded DNA binding POT1/Cdc13" evidence="10">
    <location>
        <begin position="10"/>
        <end position="149"/>
    </location>
</feature>
<accession>A0A317SGA0</accession>
<dbReference type="Gene3D" id="2.40.50.140">
    <property type="entry name" value="Nucleic acid-binding proteins"/>
    <property type="match status" value="2"/>
</dbReference>
<feature type="compositionally biased region" description="Basic residues" evidence="9">
    <location>
        <begin position="528"/>
        <end position="543"/>
    </location>
</feature>
<dbReference type="GO" id="GO:0000783">
    <property type="term" value="C:nuclear telomere cap complex"/>
    <property type="evidence" value="ECO:0007669"/>
    <property type="project" value="TreeGrafter"/>
</dbReference>
<dbReference type="InterPro" id="IPR011564">
    <property type="entry name" value="Telomer_end-bd_POT1/Cdc13"/>
</dbReference>
<evidence type="ECO:0000313" key="11">
    <source>
        <dbReference type="EMBL" id="PWW72446.1"/>
    </source>
</evidence>
<keyword evidence="7" id="KW-0238">DNA-binding</keyword>
<dbReference type="SMART" id="SM00976">
    <property type="entry name" value="Telo_bind"/>
    <property type="match status" value="1"/>
</dbReference>
<dbReference type="PANTHER" id="PTHR14513">
    <property type="entry name" value="PROTECTION OF TELOMERES 1"/>
    <property type="match status" value="1"/>
</dbReference>
<dbReference type="FunFam" id="2.40.50.140:FF:000303">
    <property type="entry name" value="Protection of telomeres protein 1"/>
    <property type="match status" value="1"/>
</dbReference>
<keyword evidence="6" id="KW-0779">Telomere</keyword>
<dbReference type="GO" id="GO:0032210">
    <property type="term" value="P:regulation of telomere maintenance via telomerase"/>
    <property type="evidence" value="ECO:0007669"/>
    <property type="project" value="TreeGrafter"/>
</dbReference>
<evidence type="ECO:0000256" key="9">
    <source>
        <dbReference type="SAM" id="MobiDB-lite"/>
    </source>
</evidence>
<dbReference type="InterPro" id="IPR032042">
    <property type="entry name" value="POT1PC"/>
</dbReference>
<evidence type="ECO:0000256" key="2">
    <source>
        <dbReference type="ARBA" id="ARBA00004574"/>
    </source>
</evidence>
<feature type="region of interest" description="Disordered" evidence="9">
    <location>
        <begin position="507"/>
        <end position="577"/>
    </location>
</feature>
<protein>
    <recommendedName>
        <fullName evidence="4">Protection of telomeres protein 1</fullName>
    </recommendedName>
</protein>
<sequence>MEGAPLPRGCVSIATAVDTKMGECCDLAGVAVDFRPPVPTRGTDWMATVTLCDRSRALPETSLTIRIFRPNMELLPEIKSDSDLILIRRVKMVKYNGRLLAMSTFDTSWIISYAPTHPKGMPLIASYPSSLKIKADEMAYFQGLRVWWKSRREPYVSKGAAPGVNSLSQLSGSSGQRRKPGLIRDMQIGSFYDLAGVVVKTFPGNGNYTVYLTDYTKNPMLHCYESGGSRRIGAGGDDDDFDYTGRGRGFGNQDWPGPWGQYTLQVTLWDNHAVAANRLFYVGAHVSLQNVRAKRNGDGKLEGTLNGDRQFPDKVLVSRINNMDDPRVKQIAIRCKQYTRRFESDKLRFEEEMRAKMEAKLAEPRREELERKERKVGVNVNIRALKTNQPITPMSEIAEPRDLDGPFANRIYKICCKVIDYLPQQLEDFAVPPVPQTEHSEWTWRFALLVEGEDGATLRVIVEGHDAVYLLGRPAADLRADRRELSALREKLFILWGNLEEVKDQQLRIKTPGKNETSQSDSLAEPRRGKKRRRRRNTKQKQVAHKEFKYDELGRRSNAERDADEDESQDESEGSAIHQLSGKMFEACLKEYGILSVDGQWKRLHRLCGTVIL</sequence>
<evidence type="ECO:0000256" key="5">
    <source>
        <dbReference type="ARBA" id="ARBA00022454"/>
    </source>
</evidence>
<dbReference type="GO" id="GO:0010521">
    <property type="term" value="F:telomerase inhibitor activity"/>
    <property type="evidence" value="ECO:0007669"/>
    <property type="project" value="TreeGrafter"/>
</dbReference>
<dbReference type="GO" id="GO:0098505">
    <property type="term" value="F:G-rich strand telomeric DNA binding"/>
    <property type="evidence" value="ECO:0007669"/>
    <property type="project" value="TreeGrafter"/>
</dbReference>
<evidence type="ECO:0000256" key="8">
    <source>
        <dbReference type="ARBA" id="ARBA00023242"/>
    </source>
</evidence>
<dbReference type="SUPFAM" id="SSF50249">
    <property type="entry name" value="Nucleic acid-binding proteins"/>
    <property type="match status" value="2"/>
</dbReference>
<keyword evidence="5" id="KW-0158">Chromosome</keyword>
<dbReference type="Pfam" id="PF02765">
    <property type="entry name" value="POT1"/>
    <property type="match status" value="1"/>
</dbReference>
<dbReference type="Pfam" id="PF16686">
    <property type="entry name" value="POT1PC"/>
    <property type="match status" value="1"/>
</dbReference>
<feature type="compositionally biased region" description="Acidic residues" evidence="9">
    <location>
        <begin position="562"/>
        <end position="573"/>
    </location>
</feature>
<dbReference type="Proteomes" id="UP000246991">
    <property type="component" value="Unassembled WGS sequence"/>
</dbReference>
<dbReference type="GO" id="GO:0016233">
    <property type="term" value="P:telomere capping"/>
    <property type="evidence" value="ECO:0007669"/>
    <property type="project" value="TreeGrafter"/>
</dbReference>
<comment type="similarity">
    <text evidence="3">Belongs to the telombin family.</text>
</comment>
<evidence type="ECO:0000313" key="12">
    <source>
        <dbReference type="Proteomes" id="UP000246991"/>
    </source>
</evidence>
<proteinExistence type="inferred from homology"/>
<evidence type="ECO:0000256" key="7">
    <source>
        <dbReference type="ARBA" id="ARBA00023125"/>
    </source>
</evidence>
<comment type="subcellular location">
    <subcellularLocation>
        <location evidence="2">Chromosome</location>
        <location evidence="2">Telomere</location>
    </subcellularLocation>
    <subcellularLocation>
        <location evidence="1">Nucleus</location>
    </subcellularLocation>
</comment>
<evidence type="ECO:0000256" key="1">
    <source>
        <dbReference type="ARBA" id="ARBA00004123"/>
    </source>
</evidence>
<reference evidence="11 12" key="1">
    <citation type="submission" date="2018-03" db="EMBL/GenBank/DDBJ databases">
        <title>Genomes of Pezizomycetes fungi and the evolution of truffles.</title>
        <authorList>
            <person name="Murat C."/>
            <person name="Payen T."/>
            <person name="Noel B."/>
            <person name="Kuo A."/>
            <person name="Martin F.M."/>
        </authorList>
    </citation>
    <scope>NUCLEOTIDE SEQUENCE [LARGE SCALE GENOMIC DNA]</scope>
    <source>
        <strain evidence="11">091103-1</strain>
    </source>
</reference>
<dbReference type="CDD" id="cd04497">
    <property type="entry name" value="hPOT1_OB1_like"/>
    <property type="match status" value="1"/>
</dbReference>
<keyword evidence="12" id="KW-1185">Reference proteome</keyword>
<evidence type="ECO:0000256" key="6">
    <source>
        <dbReference type="ARBA" id="ARBA00022895"/>
    </source>
</evidence>
<organism evidence="11 12">
    <name type="scientific">Tuber magnatum</name>
    <name type="common">white Piedmont truffle</name>
    <dbReference type="NCBI Taxonomy" id="42249"/>
    <lineage>
        <taxon>Eukaryota</taxon>
        <taxon>Fungi</taxon>
        <taxon>Dikarya</taxon>
        <taxon>Ascomycota</taxon>
        <taxon>Pezizomycotina</taxon>
        <taxon>Pezizomycetes</taxon>
        <taxon>Pezizales</taxon>
        <taxon>Tuberaceae</taxon>
        <taxon>Tuber</taxon>
    </lineage>
</organism>
<dbReference type="AlphaFoldDB" id="A0A317SGA0"/>